<protein>
    <submittedName>
        <fullName evidence="1">Transposase</fullName>
    </submittedName>
</protein>
<proteinExistence type="predicted"/>
<name>A0ABR8FDS1_9NOST</name>
<dbReference type="Gene3D" id="3.30.420.10">
    <property type="entry name" value="Ribonuclease H-like superfamily/Ribonuclease H"/>
    <property type="match status" value="1"/>
</dbReference>
<reference evidence="1 2" key="1">
    <citation type="journal article" date="2020" name="ISME J.">
        <title>Comparative genomics reveals insights into cyanobacterial evolution and habitat adaptation.</title>
        <authorList>
            <person name="Chen M.Y."/>
            <person name="Teng W.K."/>
            <person name="Zhao L."/>
            <person name="Hu C.X."/>
            <person name="Zhou Y.K."/>
            <person name="Han B.P."/>
            <person name="Song L.R."/>
            <person name="Shu W.S."/>
        </authorList>
    </citation>
    <scope>NUCLEOTIDE SEQUENCE [LARGE SCALE GENOMIC DNA]</scope>
    <source>
        <strain evidence="1 2">FACHB-196</strain>
    </source>
</reference>
<sequence>MKPFFPLRESPLPKVLYQSPYSPDFNPIEHWWSQLKAFLRSFSPTTAQMVDILIATALDLINPQHLKNWFTNCCYCTS</sequence>
<organism evidence="1 2">
    <name type="scientific">Anabaena lutea FACHB-196</name>
    <dbReference type="NCBI Taxonomy" id="2692881"/>
    <lineage>
        <taxon>Bacteria</taxon>
        <taxon>Bacillati</taxon>
        <taxon>Cyanobacteriota</taxon>
        <taxon>Cyanophyceae</taxon>
        <taxon>Nostocales</taxon>
        <taxon>Nostocaceae</taxon>
        <taxon>Anabaena</taxon>
    </lineage>
</organism>
<evidence type="ECO:0000313" key="1">
    <source>
        <dbReference type="EMBL" id="MBD2567084.1"/>
    </source>
</evidence>
<keyword evidence="2" id="KW-1185">Reference proteome</keyword>
<dbReference type="Proteomes" id="UP000640531">
    <property type="component" value="Unassembled WGS sequence"/>
</dbReference>
<comment type="caution">
    <text evidence="1">The sequence shown here is derived from an EMBL/GenBank/DDBJ whole genome shotgun (WGS) entry which is preliminary data.</text>
</comment>
<accession>A0ABR8FDS1</accession>
<dbReference type="InterPro" id="IPR036397">
    <property type="entry name" value="RNaseH_sf"/>
</dbReference>
<evidence type="ECO:0000313" key="2">
    <source>
        <dbReference type="Proteomes" id="UP000640531"/>
    </source>
</evidence>
<dbReference type="EMBL" id="JACJST010000002">
    <property type="protein sequence ID" value="MBD2567084.1"/>
    <property type="molecule type" value="Genomic_DNA"/>
</dbReference>
<gene>
    <name evidence="1" type="ORF">H6G59_04060</name>
</gene>